<evidence type="ECO:0000313" key="1">
    <source>
        <dbReference type="EMBL" id="QQP56146.1"/>
    </source>
</evidence>
<name>A0A7T8KHS8_CALRO</name>
<sequence>MNPMEEGLFGWFTLNYLMKSFRVTTFAWTSGEDQHKSHFHLPAPPRASLSPG</sequence>
<dbReference type="OrthoDB" id="6372431at2759"/>
<dbReference type="AlphaFoldDB" id="A0A7T8KHS8"/>
<proteinExistence type="predicted"/>
<protein>
    <submittedName>
        <fullName evidence="1">Uncharacterized protein</fullName>
    </submittedName>
</protein>
<dbReference type="Proteomes" id="UP000595437">
    <property type="component" value="Chromosome 1"/>
</dbReference>
<keyword evidence="2" id="KW-1185">Reference proteome</keyword>
<organism evidence="1 2">
    <name type="scientific">Caligus rogercresseyi</name>
    <name type="common">Sea louse</name>
    <dbReference type="NCBI Taxonomy" id="217165"/>
    <lineage>
        <taxon>Eukaryota</taxon>
        <taxon>Metazoa</taxon>
        <taxon>Ecdysozoa</taxon>
        <taxon>Arthropoda</taxon>
        <taxon>Crustacea</taxon>
        <taxon>Multicrustacea</taxon>
        <taxon>Hexanauplia</taxon>
        <taxon>Copepoda</taxon>
        <taxon>Siphonostomatoida</taxon>
        <taxon>Caligidae</taxon>
        <taxon>Caligus</taxon>
    </lineage>
</organism>
<reference evidence="2" key="1">
    <citation type="submission" date="2021-01" db="EMBL/GenBank/DDBJ databases">
        <title>Caligus Genome Assembly.</title>
        <authorList>
            <person name="Gallardo-Escarate C."/>
        </authorList>
    </citation>
    <scope>NUCLEOTIDE SEQUENCE [LARGE SCALE GENOMIC DNA]</scope>
</reference>
<dbReference type="EMBL" id="CP045890">
    <property type="protein sequence ID" value="QQP56146.1"/>
    <property type="molecule type" value="Genomic_DNA"/>
</dbReference>
<gene>
    <name evidence="1" type="ORF">FKW44_000711</name>
</gene>
<evidence type="ECO:0000313" key="2">
    <source>
        <dbReference type="Proteomes" id="UP000595437"/>
    </source>
</evidence>
<accession>A0A7T8KHS8</accession>